<comment type="miscellaneous">
    <text evidence="6">The iminoaspartate product is unstable in aqueous solution and can decompose to oxaloacetate and ammonia.</text>
</comment>
<dbReference type="Pfam" id="PF01958">
    <property type="entry name" value="Asp_DH_C"/>
    <property type="match status" value="1"/>
</dbReference>
<dbReference type="PANTHER" id="PTHR31873">
    <property type="entry name" value="L-ASPARTATE DEHYDROGENASE-RELATED"/>
    <property type="match status" value="1"/>
</dbReference>
<dbReference type="Pfam" id="PF03447">
    <property type="entry name" value="NAD_binding_3"/>
    <property type="match status" value="1"/>
</dbReference>
<evidence type="ECO:0000259" key="8">
    <source>
        <dbReference type="Pfam" id="PF03447"/>
    </source>
</evidence>
<feature type="domain" description="Aspartate dehydrogenase" evidence="7">
    <location>
        <begin position="164"/>
        <end position="250"/>
    </location>
</feature>
<evidence type="ECO:0000256" key="1">
    <source>
        <dbReference type="ARBA" id="ARBA00008331"/>
    </source>
</evidence>
<dbReference type="NCBIfam" id="NF009827">
    <property type="entry name" value="PRK13303.1-2"/>
    <property type="match status" value="1"/>
</dbReference>
<reference evidence="9 10" key="1">
    <citation type="journal article" date="2007" name="Appl. Environ. Microbiol.">
        <title>Rhizobial factors required for stem nodule maturation and maintenance in Sesbania rostrata-Azorhizobium caulinodans ORS571 symbiosis.</title>
        <authorList>
            <person name="Suzuki S."/>
            <person name="Aono T."/>
            <person name="Lee KB."/>
            <person name="Suzuki T."/>
            <person name="Liu CT."/>
            <person name="Miwa H."/>
            <person name="Wakao S."/>
            <person name="Iki T."/>
            <person name="Oyaizu H."/>
        </authorList>
    </citation>
    <scope>NUCLEOTIDE SEQUENCE [LARGE SCALE GENOMIC DNA]</scope>
    <source>
        <strain evidence="10">ATCC 43989 / DSM 5975 / JCM 20966 / LMG 6465 / NBRC 14845 / NCIMB 13405 / ORS 571</strain>
    </source>
</reference>
<evidence type="ECO:0000259" key="7">
    <source>
        <dbReference type="Pfam" id="PF01958"/>
    </source>
</evidence>
<dbReference type="SUPFAM" id="SSF55347">
    <property type="entry name" value="Glyceraldehyde-3-phosphate dehydrogenase-like, C-terminal domain"/>
    <property type="match status" value="1"/>
</dbReference>
<comment type="catalytic activity">
    <reaction evidence="6">
        <text>L-aspartate + NADP(+) + H2O = oxaloacetate + NH4(+) + NADPH + H(+)</text>
        <dbReference type="Rhea" id="RHEA:11784"/>
        <dbReference type="ChEBI" id="CHEBI:15377"/>
        <dbReference type="ChEBI" id="CHEBI:15378"/>
        <dbReference type="ChEBI" id="CHEBI:16452"/>
        <dbReference type="ChEBI" id="CHEBI:28938"/>
        <dbReference type="ChEBI" id="CHEBI:29991"/>
        <dbReference type="ChEBI" id="CHEBI:57783"/>
        <dbReference type="ChEBI" id="CHEBI:58349"/>
        <dbReference type="EC" id="1.4.1.21"/>
    </reaction>
</comment>
<evidence type="ECO:0000256" key="5">
    <source>
        <dbReference type="ARBA" id="ARBA00023027"/>
    </source>
</evidence>
<dbReference type="HAMAP" id="MF_01265">
    <property type="entry name" value="NadX"/>
    <property type="match status" value="1"/>
</dbReference>
<evidence type="ECO:0000313" key="10">
    <source>
        <dbReference type="Proteomes" id="UP000000270"/>
    </source>
</evidence>
<dbReference type="GO" id="GO:0016639">
    <property type="term" value="F:oxidoreductase activity, acting on the CH-NH2 group of donors, NAD or NADP as acceptor"/>
    <property type="evidence" value="ECO:0007669"/>
    <property type="project" value="UniProtKB-UniRule"/>
</dbReference>
<reference evidence="9 10" key="6">
    <citation type="journal article" date="2011" name="Appl. Environ. Microbiol.">
        <title>Involvement of the azorhizobial chromosome partition gene (parA) in the onset of bacteroid differentiation during Sesbania rostrata stem nodule development.</title>
        <authorList>
            <person name="Liu CT."/>
            <person name="Lee KB."/>
            <person name="Wang YS."/>
            <person name="Peng MH."/>
            <person name="Lee KT."/>
            <person name="Suzuki S."/>
            <person name="Suzuki T."/>
            <person name="Oyaizu H."/>
        </authorList>
    </citation>
    <scope>NUCLEOTIDE SEQUENCE [LARGE SCALE GENOMIC DNA]</scope>
    <source>
        <strain evidence="10">ATCC 43989 / DSM 5975 / JCM 20966 / LMG 6465 / NBRC 14845 / NCIMB 13405 / ORS 571</strain>
    </source>
</reference>
<comment type="function">
    <text evidence="6">Specifically catalyzes the NAD or NADP-dependent dehydrogenation of L-aspartate to iminoaspartate.</text>
</comment>
<gene>
    <name evidence="6" type="primary">nadX</name>
    <name evidence="9" type="ordered locus">AZC_4388</name>
</gene>
<dbReference type="InterPro" id="IPR020626">
    <property type="entry name" value="Asp_DH_prok"/>
</dbReference>
<keyword evidence="3 6" id="KW-0521">NADP</keyword>
<name>A8HW36_AZOC5</name>
<dbReference type="GO" id="GO:0051287">
    <property type="term" value="F:NAD binding"/>
    <property type="evidence" value="ECO:0007669"/>
    <property type="project" value="UniProtKB-UniRule"/>
</dbReference>
<dbReference type="InterPro" id="IPR011182">
    <property type="entry name" value="L-Asp_DH"/>
</dbReference>
<feature type="active site" evidence="6">
    <location>
        <position position="216"/>
    </location>
</feature>
<evidence type="ECO:0000256" key="3">
    <source>
        <dbReference type="ARBA" id="ARBA00022857"/>
    </source>
</evidence>
<dbReference type="GO" id="GO:0033735">
    <property type="term" value="F:aspartate dehydrogenase [NAD(P)+] activity"/>
    <property type="evidence" value="ECO:0007669"/>
    <property type="project" value="UniProtKB-EC"/>
</dbReference>
<feature type="domain" description="Aspartate/homoserine dehydrogenase NAD-binding" evidence="8">
    <location>
        <begin position="8"/>
        <end position="113"/>
    </location>
</feature>
<reference evidence="9 10" key="3">
    <citation type="journal article" date="2008" name="BMC Genomics">
        <title>The genome of the versatile nitrogen fixer Azorhizobium caulinodans ORS571.</title>
        <authorList>
            <person name="Lee KB."/>
            <person name="Backer P.D."/>
            <person name="Aono T."/>
            <person name="Liu CT."/>
            <person name="Suzuki S."/>
            <person name="Suzuki T."/>
            <person name="Kaneko T."/>
            <person name="Yamada M."/>
            <person name="Tabata S."/>
            <person name="Kupfer D.M."/>
            <person name="Najar F.Z."/>
            <person name="Wiley G.B."/>
            <person name="Roe B."/>
            <person name="Binnewies T.T."/>
            <person name="Ussery D.W."/>
            <person name="D'Haeze W."/>
            <person name="Herder J.D."/>
            <person name="Gevers D."/>
            <person name="Vereecke D."/>
            <person name="Holsters M."/>
            <person name="Oyaizu H."/>
        </authorList>
    </citation>
    <scope>NUCLEOTIDE SEQUENCE [LARGE SCALE GENOMIC DNA]</scope>
    <source>
        <strain evidence="10">ATCC 43989 / DSM 5975 / JCM 20966 / LMG 6465 / NBRC 14845 / NCIMB 13405 / ORS 571</strain>
    </source>
</reference>
<keyword evidence="10" id="KW-1185">Reference proteome</keyword>
<dbReference type="EMBL" id="AP009384">
    <property type="protein sequence ID" value="BAF90386.1"/>
    <property type="molecule type" value="Genomic_DNA"/>
</dbReference>
<comment type="catalytic activity">
    <reaction evidence="6">
        <text>L-aspartate + NAD(+) + H2O = oxaloacetate + NH4(+) + NADH + H(+)</text>
        <dbReference type="Rhea" id="RHEA:11788"/>
        <dbReference type="ChEBI" id="CHEBI:15377"/>
        <dbReference type="ChEBI" id="CHEBI:15378"/>
        <dbReference type="ChEBI" id="CHEBI:16452"/>
        <dbReference type="ChEBI" id="CHEBI:28938"/>
        <dbReference type="ChEBI" id="CHEBI:29991"/>
        <dbReference type="ChEBI" id="CHEBI:57540"/>
        <dbReference type="ChEBI" id="CHEBI:57945"/>
        <dbReference type="EC" id="1.4.1.21"/>
    </reaction>
</comment>
<dbReference type="STRING" id="438753.AZC_4388"/>
<dbReference type="InterPro" id="IPR005106">
    <property type="entry name" value="Asp/hSer_DH_NAD-bd"/>
</dbReference>
<dbReference type="AlphaFoldDB" id="A8HW36"/>
<dbReference type="KEGG" id="azc:AZC_4388"/>
<dbReference type="EC" id="1.4.1.21" evidence="6"/>
<accession>A8HW36</accession>
<reference evidence="10" key="2">
    <citation type="submission" date="2007-04" db="EMBL/GenBank/DDBJ databases">
        <title>Complete genome sequence of the nitrogen-fixing bacterium Azorhizobium caulinodans ORS571.</title>
        <authorList>
            <person name="Lee K.B."/>
            <person name="Backer P.D."/>
            <person name="Aono T."/>
            <person name="Liu C.T."/>
            <person name="Suzuki S."/>
            <person name="Suzuki T."/>
            <person name="Kaneko T."/>
            <person name="Yamada M."/>
            <person name="Tabata S."/>
            <person name="Kupfer D.M."/>
            <person name="Najar F.Z."/>
            <person name="Wiley G.B."/>
            <person name="Roe B."/>
            <person name="Binnewies T."/>
            <person name="Ussery D."/>
            <person name="Vereecke D."/>
            <person name="Gevers D."/>
            <person name="Holsters M."/>
            <person name="Oyaizu H."/>
        </authorList>
    </citation>
    <scope>NUCLEOTIDE SEQUENCE [LARGE SCALE GENOMIC DNA]</scope>
    <source>
        <strain evidence="10">ATCC 43989 / DSM 5975 / JCM 20966 / LMG 6465 / NBRC 14845 / NCIMB 13405 / ORS 571</strain>
    </source>
</reference>
<dbReference type="InterPro" id="IPR002811">
    <property type="entry name" value="Asp_DH"/>
</dbReference>
<organism evidence="9 10">
    <name type="scientific">Azorhizobium caulinodans (strain ATCC 43989 / DSM 5975 / JCM 20966 / LMG 6465 / NBRC 14845 / NCIMB 13405 / ORS 571)</name>
    <dbReference type="NCBI Taxonomy" id="438753"/>
    <lineage>
        <taxon>Bacteria</taxon>
        <taxon>Pseudomonadati</taxon>
        <taxon>Pseudomonadota</taxon>
        <taxon>Alphaproteobacteria</taxon>
        <taxon>Hyphomicrobiales</taxon>
        <taxon>Xanthobacteraceae</taxon>
        <taxon>Azorhizobium</taxon>
    </lineage>
</organism>
<dbReference type="Gene3D" id="3.40.50.720">
    <property type="entry name" value="NAD(P)-binding Rossmann-like Domain"/>
    <property type="match status" value="1"/>
</dbReference>
<dbReference type="RefSeq" id="WP_012172908.1">
    <property type="nucleotide sequence ID" value="NC_009937.1"/>
</dbReference>
<dbReference type="InterPro" id="IPR036291">
    <property type="entry name" value="NAD(P)-bd_dom_sf"/>
</dbReference>
<sequence length="263" mass="26171">MKIGIVGHGAMAGALRGVLAQEGAALGAVLVRPGGAERVRAALPADVAVAETLGDFLASGVTVVAECAGHGALQAHGPGILAAGRDLVVAAVGALADPELETRLRAASACGGRLVIPAGAVGGLDALAAARRAGLSSVRYVSRKPPAAWLGTPAERVADLSALTAAAAVFTGTAREAALAFPQNANVVAAIALAGLGFDETQVTLMADPAVTGNRHTIEAEGAFGRMSVTMEGRPLPDNPKTSMLAPYSLARAVLNLDARVVV</sequence>
<dbReference type="PIRSF" id="PIRSF005227">
    <property type="entry name" value="Asp_dh_NAD_syn"/>
    <property type="match status" value="1"/>
</dbReference>
<dbReference type="Gene3D" id="3.30.360.10">
    <property type="entry name" value="Dihydrodipicolinate Reductase, domain 2"/>
    <property type="match status" value="1"/>
</dbReference>
<feature type="binding site" evidence="6">
    <location>
        <position position="186"/>
    </location>
    <ligand>
        <name>NAD(+)</name>
        <dbReference type="ChEBI" id="CHEBI:57540"/>
    </ligand>
</feature>
<evidence type="ECO:0000256" key="4">
    <source>
        <dbReference type="ARBA" id="ARBA00023002"/>
    </source>
</evidence>
<feature type="binding site" evidence="6">
    <location>
        <position position="120"/>
    </location>
    <ligand>
        <name>NAD(+)</name>
        <dbReference type="ChEBI" id="CHEBI:57540"/>
    </ligand>
</feature>
<dbReference type="NCBIfam" id="NF009828">
    <property type="entry name" value="PRK13303.1-3"/>
    <property type="match status" value="1"/>
</dbReference>
<dbReference type="UniPathway" id="UPA00253">
    <property type="reaction ID" value="UER00456"/>
</dbReference>
<proteinExistence type="inferred from homology"/>
<evidence type="ECO:0000256" key="6">
    <source>
        <dbReference type="HAMAP-Rule" id="MF_01265"/>
    </source>
</evidence>
<keyword evidence="2 6" id="KW-0662">Pyridine nucleotide biosynthesis</keyword>
<comment type="similarity">
    <text evidence="1 6">Belongs to the L-aspartate dehydrogenase family.</text>
</comment>
<comment type="pathway">
    <text evidence="6">Cofactor biosynthesis; NAD(+) biosynthesis; iminoaspartate from L-aspartate (dehydrogenase route): step 1/1.</text>
</comment>
<dbReference type="eggNOG" id="COG1712">
    <property type="taxonomic scope" value="Bacteria"/>
</dbReference>
<dbReference type="HOGENOM" id="CLU_089550_0_0_5"/>
<evidence type="ECO:0000313" key="9">
    <source>
        <dbReference type="EMBL" id="BAF90386.1"/>
    </source>
</evidence>
<reference evidence="9 10" key="5">
    <citation type="journal article" date="2010" name="Appl. Environ. Microbiol.">
        <title>phrR-like gene praR of Azorhizobium caulinodans ORS571 is essential for symbiosis with Sesbania rostrata and is involved in expression of reb genes.</title>
        <authorList>
            <person name="Akiba N."/>
            <person name="Aono T."/>
            <person name="Toyazaki H."/>
            <person name="Sato S."/>
            <person name="Oyaizu H."/>
        </authorList>
    </citation>
    <scope>NUCLEOTIDE SEQUENCE [LARGE SCALE GENOMIC DNA]</scope>
    <source>
        <strain evidence="10">ATCC 43989 / DSM 5975 / JCM 20966 / LMG 6465 / NBRC 14845 / NCIMB 13405 / ORS 571</strain>
    </source>
</reference>
<dbReference type="GO" id="GO:0009435">
    <property type="term" value="P:NAD+ biosynthetic process"/>
    <property type="evidence" value="ECO:0007669"/>
    <property type="project" value="UniProtKB-UniRule"/>
</dbReference>
<dbReference type="Proteomes" id="UP000000270">
    <property type="component" value="Chromosome"/>
</dbReference>
<protein>
    <recommendedName>
        <fullName evidence="6">L-aspartate dehydrogenase</fullName>
        <ecNumber evidence="6">1.4.1.21</ecNumber>
    </recommendedName>
</protein>
<dbReference type="GO" id="GO:0050661">
    <property type="term" value="F:NADP binding"/>
    <property type="evidence" value="ECO:0007669"/>
    <property type="project" value="UniProtKB-UniRule"/>
</dbReference>
<dbReference type="PANTHER" id="PTHR31873:SF6">
    <property type="entry name" value="ASPARTATE DEHYDROGENASE DOMAIN-CONTAINING PROTEIN"/>
    <property type="match status" value="1"/>
</dbReference>
<keyword evidence="5 6" id="KW-0520">NAD</keyword>
<evidence type="ECO:0000256" key="2">
    <source>
        <dbReference type="ARBA" id="ARBA00022642"/>
    </source>
</evidence>
<reference evidence="9 10" key="4">
    <citation type="journal article" date="2009" name="Appl. Environ. Microbiol.">
        <title>Comparative genome-wide transcriptional profiling of Azorhizobium caulinodans ORS571 grown under free-living and symbiotic conditions.</title>
        <authorList>
            <person name="Tsukada S."/>
            <person name="Aono T."/>
            <person name="Akiba N."/>
            <person name="Lee KB."/>
            <person name="Liu CT."/>
            <person name="Toyazaki H."/>
            <person name="Oyaizu H."/>
        </authorList>
    </citation>
    <scope>NUCLEOTIDE SEQUENCE [LARGE SCALE GENOMIC DNA]</scope>
    <source>
        <strain evidence="10">ATCC 43989 / DSM 5975 / JCM 20966 / LMG 6465 / NBRC 14845 / NCIMB 13405 / ORS 571</strain>
    </source>
</reference>
<keyword evidence="4 6" id="KW-0560">Oxidoreductase</keyword>
<dbReference type="SUPFAM" id="SSF51735">
    <property type="entry name" value="NAD(P)-binding Rossmann-fold domains"/>
    <property type="match status" value="1"/>
</dbReference>